<name>A0AA38GTD8_TAXCH</name>
<protein>
    <recommendedName>
        <fullName evidence="15">Ionotropic glutamate receptor C-terminal domain-containing protein</fullName>
    </recommendedName>
</protein>
<dbReference type="InterPro" id="IPR001320">
    <property type="entry name" value="Iontro_rcpt_C"/>
</dbReference>
<dbReference type="InterPro" id="IPR015683">
    <property type="entry name" value="Ionotropic_Glu_rcpt"/>
</dbReference>
<evidence type="ECO:0000256" key="1">
    <source>
        <dbReference type="ARBA" id="ARBA00004141"/>
    </source>
</evidence>
<evidence type="ECO:0000256" key="3">
    <source>
        <dbReference type="ARBA" id="ARBA00022448"/>
    </source>
</evidence>
<keyword evidence="11" id="KW-1071">Ligand-gated ion channel</keyword>
<dbReference type="EMBL" id="JAHRHJ020000001">
    <property type="protein sequence ID" value="KAH9328298.1"/>
    <property type="molecule type" value="Genomic_DNA"/>
</dbReference>
<evidence type="ECO:0000313" key="16">
    <source>
        <dbReference type="EMBL" id="KAH9328298.1"/>
    </source>
</evidence>
<comment type="similarity">
    <text evidence="2">Belongs to the glutamate-gated ion channel (TC 1.A.10.1) family.</text>
</comment>
<dbReference type="SUPFAM" id="SSF53850">
    <property type="entry name" value="Periplasmic binding protein-like II"/>
    <property type="match status" value="1"/>
</dbReference>
<dbReference type="InterPro" id="IPR044440">
    <property type="entry name" value="GABAb_receptor_plant_PBP1"/>
</dbReference>
<dbReference type="SMART" id="SM00079">
    <property type="entry name" value="PBPe"/>
    <property type="match status" value="1"/>
</dbReference>
<dbReference type="Pfam" id="PF00060">
    <property type="entry name" value="Lig_chan"/>
    <property type="match status" value="1"/>
</dbReference>
<keyword evidence="6 13" id="KW-1133">Transmembrane helix</keyword>
<dbReference type="PIRSF" id="PIRSF037090">
    <property type="entry name" value="Iontro_Glu-like_rcpt_pln"/>
    <property type="match status" value="1"/>
</dbReference>
<evidence type="ECO:0000256" key="14">
    <source>
        <dbReference type="SAM" id="SignalP"/>
    </source>
</evidence>
<evidence type="ECO:0000256" key="5">
    <source>
        <dbReference type="ARBA" id="ARBA00022729"/>
    </source>
</evidence>
<dbReference type="GO" id="GO:0016020">
    <property type="term" value="C:membrane"/>
    <property type="evidence" value="ECO:0007669"/>
    <property type="project" value="UniProtKB-SubCell"/>
</dbReference>
<dbReference type="CDD" id="cd13686">
    <property type="entry name" value="GluR_Plant"/>
    <property type="match status" value="1"/>
</dbReference>
<dbReference type="AlphaFoldDB" id="A0AA38GTD8"/>
<dbReference type="InterPro" id="IPR001828">
    <property type="entry name" value="ANF_lig-bd_rcpt"/>
</dbReference>
<feature type="transmembrane region" description="Helical" evidence="13">
    <location>
        <begin position="654"/>
        <end position="678"/>
    </location>
</feature>
<evidence type="ECO:0000256" key="7">
    <source>
        <dbReference type="ARBA" id="ARBA00023065"/>
    </source>
</evidence>
<feature type="non-terminal residue" evidence="16">
    <location>
        <position position="1"/>
    </location>
</feature>
<evidence type="ECO:0000313" key="17">
    <source>
        <dbReference type="Proteomes" id="UP000824469"/>
    </source>
</evidence>
<evidence type="ECO:0000256" key="13">
    <source>
        <dbReference type="SAM" id="Phobius"/>
    </source>
</evidence>
<dbReference type="FunFam" id="1.10.287.70:FF:000037">
    <property type="entry name" value="Glutamate receptor"/>
    <property type="match status" value="1"/>
</dbReference>
<evidence type="ECO:0000256" key="6">
    <source>
        <dbReference type="ARBA" id="ARBA00022989"/>
    </source>
</evidence>
<dbReference type="InterPro" id="IPR019594">
    <property type="entry name" value="Glu/Gly-bd"/>
</dbReference>
<proteinExistence type="inferred from homology"/>
<dbReference type="PANTHER" id="PTHR18966">
    <property type="entry name" value="IONOTROPIC GLUTAMATE RECEPTOR"/>
    <property type="match status" value="1"/>
</dbReference>
<evidence type="ECO:0000256" key="11">
    <source>
        <dbReference type="ARBA" id="ARBA00023286"/>
    </source>
</evidence>
<comment type="subcellular location">
    <subcellularLocation>
        <location evidence="1">Membrane</location>
        <topology evidence="1">Multi-pass membrane protein</topology>
    </subcellularLocation>
</comment>
<dbReference type="GO" id="GO:0015276">
    <property type="term" value="F:ligand-gated monoatomic ion channel activity"/>
    <property type="evidence" value="ECO:0007669"/>
    <property type="project" value="InterPro"/>
</dbReference>
<reference evidence="16 17" key="1">
    <citation type="journal article" date="2021" name="Nat. Plants">
        <title>The Taxus genome provides insights into paclitaxel biosynthesis.</title>
        <authorList>
            <person name="Xiong X."/>
            <person name="Gou J."/>
            <person name="Liao Q."/>
            <person name="Li Y."/>
            <person name="Zhou Q."/>
            <person name="Bi G."/>
            <person name="Li C."/>
            <person name="Du R."/>
            <person name="Wang X."/>
            <person name="Sun T."/>
            <person name="Guo L."/>
            <person name="Liang H."/>
            <person name="Lu P."/>
            <person name="Wu Y."/>
            <person name="Zhang Z."/>
            <person name="Ro D.K."/>
            <person name="Shang Y."/>
            <person name="Huang S."/>
            <person name="Yan J."/>
        </authorList>
    </citation>
    <scope>NUCLEOTIDE SEQUENCE [LARGE SCALE GENOMIC DNA]</scope>
    <source>
        <strain evidence="16">Ta-2019</strain>
    </source>
</reference>
<feature type="chain" id="PRO_5041279028" description="Ionotropic glutamate receptor C-terminal domain-containing protein" evidence="14">
    <location>
        <begin position="19"/>
        <end position="801"/>
    </location>
</feature>
<evidence type="ECO:0000256" key="9">
    <source>
        <dbReference type="ARBA" id="ARBA00023170"/>
    </source>
</evidence>
<keyword evidence="8 13" id="KW-0472">Membrane</keyword>
<gene>
    <name evidence="16" type="ORF">KI387_000406</name>
</gene>
<feature type="signal peptide" evidence="14">
    <location>
        <begin position="1"/>
        <end position="18"/>
    </location>
</feature>
<comment type="caution">
    <text evidence="16">The sequence shown here is derived from an EMBL/GenBank/DDBJ whole genome shotgun (WGS) entry which is preliminary data.</text>
</comment>
<keyword evidence="9" id="KW-0675">Receptor</keyword>
<evidence type="ECO:0000256" key="10">
    <source>
        <dbReference type="ARBA" id="ARBA00023180"/>
    </source>
</evidence>
<accession>A0AA38GTD8</accession>
<evidence type="ECO:0000256" key="12">
    <source>
        <dbReference type="ARBA" id="ARBA00023303"/>
    </source>
</evidence>
<keyword evidence="4 13" id="KW-0812">Transmembrane</keyword>
<feature type="domain" description="Ionotropic glutamate receptor C-terminal" evidence="15">
    <location>
        <begin position="471"/>
        <end position="801"/>
    </location>
</feature>
<evidence type="ECO:0000256" key="2">
    <source>
        <dbReference type="ARBA" id="ARBA00008685"/>
    </source>
</evidence>
<dbReference type="Proteomes" id="UP000824469">
    <property type="component" value="Unassembled WGS sequence"/>
</dbReference>
<dbReference type="InterPro" id="IPR017103">
    <property type="entry name" value="Iontropic_Glu_rcpt_pln"/>
</dbReference>
<keyword evidence="7" id="KW-0406">Ion transport</keyword>
<dbReference type="FunFam" id="3.40.190.10:FF:000054">
    <property type="entry name" value="Glutamate receptor"/>
    <property type="match status" value="1"/>
</dbReference>
<evidence type="ECO:0000256" key="8">
    <source>
        <dbReference type="ARBA" id="ARBA00023136"/>
    </source>
</evidence>
<dbReference type="CDD" id="cd19990">
    <property type="entry name" value="PBP1_GABAb_receptor_plant"/>
    <property type="match status" value="1"/>
</dbReference>
<dbReference type="Pfam" id="PF01094">
    <property type="entry name" value="ANF_receptor"/>
    <property type="match status" value="1"/>
</dbReference>
<dbReference type="Pfam" id="PF10613">
    <property type="entry name" value="Lig_chan-Glu_bd"/>
    <property type="match status" value="1"/>
</dbReference>
<dbReference type="InterPro" id="IPR028082">
    <property type="entry name" value="Peripla_BP_I"/>
</dbReference>
<dbReference type="PRINTS" id="PR01176">
    <property type="entry name" value="GABABRECEPTR"/>
</dbReference>
<dbReference type="FunFam" id="3.40.50.2300:FF:000081">
    <property type="entry name" value="Glutamate receptor"/>
    <property type="match status" value="1"/>
</dbReference>
<keyword evidence="12" id="KW-0407">Ion channel</keyword>
<sequence>MISNLVSLMVLGFASILGFPHWACLCFAQNGVRPATVNVGALLAYDSTIGRVAKKAIQLALEDVNKDKKLLKGTRIALTMMDSNCSAYIGISAALELSKKDVVAIIGPQSSVLSHVVSHIANGLNVPLLSFGATDPSLSSLQYPYFLRLTHSDFSQMTAIATIIGYFNWKEVVAVYVDDDYGRNGITALGDALGNTANIVHKYVIPPTITRNDLGSNLTDLALMTTRVFVVHLNPDVGLELFAEVHQRGMLSNGYVWIATDWLSSALDSLAPNSDTMKSLEGVITVRRHIQNSTQLHDFSVRWNNLQKAGTVHAGLNVFGLYAYDTVWAVAHAIDTFLKRGGNISFTDFPQLSNASGSESELAELKVFRGGQQLQTILLQTNIIGLTGPVQLDKRGELLGSTFEIINIARTGFSKVSYWSNISGLSVIPPESRVVSSHNKSSLNKKVNDPIWPGDRKRVPRGWTIPNNGRQFKIAVPWKKGEFEKLVKVEGSNVANGYCIDVFATAVTLLPYQVPYEFVPYGSDESPPIYEDLVKQVALKKFDAAVGDITILTNRSKDVDFSQPYVESGLVVVVPIKKINSNPWAFLKPFTPEMWFTTAAFFLAIGAVVWFLEHKLNSEFRGDPKKQLVTVLWFTFSTMFFAHREQIVSGLGRIVLVIWLFVVLIITSSYTASLTSIFTVQQLATTIKGIDDLISSNLPIGYLTGSFVRNYLSEELNIAQSRLVPLDSPESYAQKLSKGPSRGGVGAIVDELPTVQLFLSTHCGFSIVGQPFTKGEWGFAFQKGSPLQLDISTAILNLSET</sequence>
<keyword evidence="17" id="KW-1185">Reference proteome</keyword>
<feature type="transmembrane region" description="Helical" evidence="13">
    <location>
        <begin position="594"/>
        <end position="612"/>
    </location>
</feature>
<dbReference type="SUPFAM" id="SSF53822">
    <property type="entry name" value="Periplasmic binding protein-like I"/>
    <property type="match status" value="1"/>
</dbReference>
<dbReference type="OMA" id="NHEAFHE"/>
<dbReference type="Gene3D" id="3.40.50.2300">
    <property type="match status" value="2"/>
</dbReference>
<dbReference type="Gene3D" id="1.10.287.70">
    <property type="match status" value="1"/>
</dbReference>
<evidence type="ECO:0000256" key="4">
    <source>
        <dbReference type="ARBA" id="ARBA00022692"/>
    </source>
</evidence>
<organism evidence="16 17">
    <name type="scientific">Taxus chinensis</name>
    <name type="common">Chinese yew</name>
    <name type="synonym">Taxus wallichiana var. chinensis</name>
    <dbReference type="NCBI Taxonomy" id="29808"/>
    <lineage>
        <taxon>Eukaryota</taxon>
        <taxon>Viridiplantae</taxon>
        <taxon>Streptophyta</taxon>
        <taxon>Embryophyta</taxon>
        <taxon>Tracheophyta</taxon>
        <taxon>Spermatophyta</taxon>
        <taxon>Pinopsida</taxon>
        <taxon>Pinidae</taxon>
        <taxon>Conifers II</taxon>
        <taxon>Cupressales</taxon>
        <taxon>Taxaceae</taxon>
        <taxon>Taxus</taxon>
    </lineage>
</organism>
<keyword evidence="5 14" id="KW-0732">Signal</keyword>
<evidence type="ECO:0000259" key="15">
    <source>
        <dbReference type="SMART" id="SM00079"/>
    </source>
</evidence>
<keyword evidence="3" id="KW-0813">Transport</keyword>
<keyword evidence="10" id="KW-0325">Glycoprotein</keyword>
<dbReference type="Gene3D" id="3.40.190.10">
    <property type="entry name" value="Periplasmic binding protein-like II"/>
    <property type="match status" value="1"/>
</dbReference>